<dbReference type="Gene3D" id="3.40.50.1820">
    <property type="entry name" value="alpha/beta hydrolase"/>
    <property type="match status" value="1"/>
</dbReference>
<dbReference type="GO" id="GO:0003824">
    <property type="term" value="F:catalytic activity"/>
    <property type="evidence" value="ECO:0007669"/>
    <property type="project" value="UniProtKB-ARBA"/>
</dbReference>
<evidence type="ECO:0000313" key="2">
    <source>
        <dbReference type="EMBL" id="PRZ42251.1"/>
    </source>
</evidence>
<dbReference type="Proteomes" id="UP000237752">
    <property type="component" value="Unassembled WGS sequence"/>
</dbReference>
<dbReference type="PANTHER" id="PTHR43194">
    <property type="entry name" value="HYDROLASE ALPHA/BETA FOLD FAMILY"/>
    <property type="match status" value="1"/>
</dbReference>
<dbReference type="Pfam" id="PF00561">
    <property type="entry name" value="Abhydrolase_1"/>
    <property type="match status" value="1"/>
</dbReference>
<proteinExistence type="predicted"/>
<evidence type="ECO:0000313" key="3">
    <source>
        <dbReference type="Proteomes" id="UP000237752"/>
    </source>
</evidence>
<evidence type="ECO:0000259" key="1">
    <source>
        <dbReference type="Pfam" id="PF00561"/>
    </source>
</evidence>
<protein>
    <submittedName>
        <fullName evidence="2">Pimeloyl-ACP methyl ester carboxylesterase</fullName>
    </submittedName>
</protein>
<dbReference type="PRINTS" id="PR00111">
    <property type="entry name" value="ABHYDROLASE"/>
</dbReference>
<dbReference type="PANTHER" id="PTHR43194:SF2">
    <property type="entry name" value="PEROXISOMAL MEMBRANE PROTEIN LPX1"/>
    <property type="match status" value="1"/>
</dbReference>
<keyword evidence="3" id="KW-1185">Reference proteome</keyword>
<dbReference type="InterPro" id="IPR029058">
    <property type="entry name" value="AB_hydrolase_fold"/>
</dbReference>
<reference evidence="2 3" key="1">
    <citation type="submission" date="2018-03" db="EMBL/GenBank/DDBJ databases">
        <title>Genomic Encyclopedia of Archaeal and Bacterial Type Strains, Phase II (KMG-II): from individual species to whole genera.</title>
        <authorList>
            <person name="Goeker M."/>
        </authorList>
    </citation>
    <scope>NUCLEOTIDE SEQUENCE [LARGE SCALE GENOMIC DNA]</scope>
    <source>
        <strain evidence="2 3">DSM 100065</strain>
    </source>
</reference>
<comment type="caution">
    <text evidence="2">The sequence shown here is derived from an EMBL/GenBank/DDBJ whole genome shotgun (WGS) entry which is preliminary data.</text>
</comment>
<dbReference type="AlphaFoldDB" id="A0A2T1A0X0"/>
<organism evidence="2 3">
    <name type="scientific">Antricoccus suffuscus</name>
    <dbReference type="NCBI Taxonomy" id="1629062"/>
    <lineage>
        <taxon>Bacteria</taxon>
        <taxon>Bacillati</taxon>
        <taxon>Actinomycetota</taxon>
        <taxon>Actinomycetes</taxon>
        <taxon>Geodermatophilales</taxon>
        <taxon>Antricoccaceae</taxon>
        <taxon>Antricoccus</taxon>
    </lineage>
</organism>
<gene>
    <name evidence="2" type="ORF">CLV47_106122</name>
</gene>
<accession>A0A2T1A0X0</accession>
<dbReference type="EMBL" id="PVUE01000006">
    <property type="protein sequence ID" value="PRZ42251.1"/>
    <property type="molecule type" value="Genomic_DNA"/>
</dbReference>
<dbReference type="SUPFAM" id="SSF53474">
    <property type="entry name" value="alpha/beta-Hydrolases"/>
    <property type="match status" value="1"/>
</dbReference>
<feature type="domain" description="AB hydrolase-1" evidence="1">
    <location>
        <begin position="27"/>
        <end position="247"/>
    </location>
</feature>
<dbReference type="InterPro" id="IPR000073">
    <property type="entry name" value="AB_hydrolase_1"/>
</dbReference>
<dbReference type="OrthoDB" id="63519at2"/>
<sequence>MVDDAETSGTIQLPDVLLSYSARGRGPVVVNAHGLTRSRRSVARFELADFSPVASAGHRLVSYDARGHGESSGTPSREDYTWSALSGDMLALIDHFSPDAPVDGIGLSMGTGTLLHAVTQSPERFNRVVLTAPPTAWETRTAQADIYRQMAELVEKAPPDEAADILAQSRRPAPIFDDVPGYPPAPDISYELLPTVFRGAGIADFPTREAIGAISKPTLILAWATDPGHPISTAEELASLIPRSVLHVSETSADLRTWGDRAAEFLS</sequence>
<dbReference type="RefSeq" id="WP_106348753.1">
    <property type="nucleotide sequence ID" value="NZ_PVUE01000006.1"/>
</dbReference>
<name>A0A2T1A0X0_9ACTN</name>
<dbReference type="InterPro" id="IPR050228">
    <property type="entry name" value="Carboxylesterase_BioH"/>
</dbReference>